<protein>
    <recommendedName>
        <fullName evidence="14">Glycosyltransferase RgtA/B/C/D-like domain-containing protein</fullName>
    </recommendedName>
</protein>
<keyword evidence="9 11" id="KW-0472">Membrane</keyword>
<evidence type="ECO:0000256" key="9">
    <source>
        <dbReference type="ARBA" id="ARBA00023136"/>
    </source>
</evidence>
<evidence type="ECO:0000256" key="7">
    <source>
        <dbReference type="ARBA" id="ARBA00022824"/>
    </source>
</evidence>
<keyword evidence="7" id="KW-0256">Endoplasmic reticulum</keyword>
<feature type="transmembrane region" description="Helical" evidence="11">
    <location>
        <begin position="379"/>
        <end position="404"/>
    </location>
</feature>
<dbReference type="PANTHER" id="PTHR12468:SF2">
    <property type="entry name" value="GPI MANNOSYLTRANSFERASE 2"/>
    <property type="match status" value="1"/>
</dbReference>
<feature type="transmembrane region" description="Helical" evidence="11">
    <location>
        <begin position="304"/>
        <end position="325"/>
    </location>
</feature>
<sequence>MSADTAASTWAPEPPGGPAGRWRRGRAWASLRRMRASLGRAWLALAVYAAVRLAGAGCLALWAWRTGRDPRTLLGHQWDSLWYVSIARHGYGTVHPSVHYPGRVFSDLAFFPLYPALIRAVTTALPLTAVTAALLIAWVASGLAVWGIYAIGERLHGRRVGTLLVALWGLLPHAVIESMAYTESLLTALAAWSLYAVLTGRWLWAGALALLAGACRPNGIAVAAAVCCCAAAGIRRHRGRVSGRVWAGAGLAPLGWFGHLGWVAVRRGTWRGYVDVQDDWGSRFRLGPGSLRFVRQLLTGDDQLMRSMVLAVLGAALVSLVRFALCPPPLALVVYTLTLVVIAIGGTNYFTSKPRFLLPAFPLLLPAALAMARARPRTVVLMGGALAGLSCLYGTYLLAVAHVAP</sequence>
<comment type="subcellular location">
    <subcellularLocation>
        <location evidence="1">Endoplasmic reticulum membrane</location>
        <topology evidence="1">Multi-pass membrane protein</topology>
    </subcellularLocation>
</comment>
<accession>A0ABY9UZ20</accession>
<keyword evidence="4" id="KW-0328">Glycosyltransferase</keyword>
<evidence type="ECO:0008006" key="14">
    <source>
        <dbReference type="Google" id="ProtNLM"/>
    </source>
</evidence>
<comment type="pathway">
    <text evidence="2">Glycolipid biosynthesis; glycosylphosphatidylinositol-anchor biosynthesis.</text>
</comment>
<feature type="transmembrane region" description="Helical" evidence="11">
    <location>
        <begin position="356"/>
        <end position="372"/>
    </location>
</feature>
<evidence type="ECO:0000313" key="13">
    <source>
        <dbReference type="Proteomes" id="UP001305606"/>
    </source>
</evidence>
<evidence type="ECO:0000256" key="5">
    <source>
        <dbReference type="ARBA" id="ARBA00022679"/>
    </source>
</evidence>
<keyword evidence="13" id="KW-1185">Reference proteome</keyword>
<name>A0ABY9UZ20_9ACTN</name>
<evidence type="ECO:0000256" key="10">
    <source>
        <dbReference type="SAM" id="MobiDB-lite"/>
    </source>
</evidence>
<feature type="transmembrane region" description="Helical" evidence="11">
    <location>
        <begin position="163"/>
        <end position="182"/>
    </location>
</feature>
<dbReference type="InterPro" id="IPR007315">
    <property type="entry name" value="PIG-V/Gpi18"/>
</dbReference>
<evidence type="ECO:0000256" key="11">
    <source>
        <dbReference type="SAM" id="Phobius"/>
    </source>
</evidence>
<proteinExistence type="predicted"/>
<evidence type="ECO:0000256" key="4">
    <source>
        <dbReference type="ARBA" id="ARBA00022676"/>
    </source>
</evidence>
<evidence type="ECO:0000256" key="8">
    <source>
        <dbReference type="ARBA" id="ARBA00022989"/>
    </source>
</evidence>
<gene>
    <name evidence="12" type="ORF">PS467_22130</name>
</gene>
<dbReference type="EMBL" id="CP117522">
    <property type="protein sequence ID" value="WNE97836.1"/>
    <property type="molecule type" value="Genomic_DNA"/>
</dbReference>
<feature type="transmembrane region" description="Helical" evidence="11">
    <location>
        <begin position="41"/>
        <end position="64"/>
    </location>
</feature>
<organism evidence="12 13">
    <name type="scientific">Streptomyces luomodiensis</name>
    <dbReference type="NCBI Taxonomy" id="3026192"/>
    <lineage>
        <taxon>Bacteria</taxon>
        <taxon>Bacillati</taxon>
        <taxon>Actinomycetota</taxon>
        <taxon>Actinomycetes</taxon>
        <taxon>Kitasatosporales</taxon>
        <taxon>Streptomycetaceae</taxon>
        <taxon>Streptomyces</taxon>
    </lineage>
</organism>
<keyword evidence="5" id="KW-0808">Transferase</keyword>
<evidence type="ECO:0000313" key="12">
    <source>
        <dbReference type="EMBL" id="WNE97836.1"/>
    </source>
</evidence>
<dbReference type="PANTHER" id="PTHR12468">
    <property type="entry name" value="GPI MANNOSYLTRANSFERASE 2"/>
    <property type="match status" value="1"/>
</dbReference>
<feature type="transmembrane region" description="Helical" evidence="11">
    <location>
        <begin position="245"/>
        <end position="265"/>
    </location>
</feature>
<feature type="transmembrane region" description="Helical" evidence="11">
    <location>
        <begin position="202"/>
        <end position="233"/>
    </location>
</feature>
<dbReference type="RefSeq" id="WP_311036725.1">
    <property type="nucleotide sequence ID" value="NZ_CP117522.1"/>
</dbReference>
<evidence type="ECO:0000256" key="6">
    <source>
        <dbReference type="ARBA" id="ARBA00022692"/>
    </source>
</evidence>
<evidence type="ECO:0000256" key="1">
    <source>
        <dbReference type="ARBA" id="ARBA00004477"/>
    </source>
</evidence>
<keyword evidence="3" id="KW-0337">GPI-anchor biosynthesis</keyword>
<reference evidence="12 13" key="1">
    <citation type="submission" date="2023-02" db="EMBL/GenBank/DDBJ databases">
        <title>Streptomyces sp. SCA4-21 with antifungal activity against Fusarium oxysporum f. sp. cubense, Streptomyces sp. SCA2-17 with antifungal activity against Fusarium oxysporum f. sp. cubense.</title>
        <authorList>
            <person name="Qi D."/>
        </authorList>
    </citation>
    <scope>NUCLEOTIDE SEQUENCE [LARGE SCALE GENOMIC DNA]</scope>
    <source>
        <strain evidence="12 13">SCA4-21</strain>
    </source>
</reference>
<feature type="region of interest" description="Disordered" evidence="10">
    <location>
        <begin position="1"/>
        <end position="22"/>
    </location>
</feature>
<feature type="transmembrane region" description="Helical" evidence="11">
    <location>
        <begin position="332"/>
        <end position="350"/>
    </location>
</feature>
<keyword evidence="6 11" id="KW-0812">Transmembrane</keyword>
<dbReference type="Proteomes" id="UP001305606">
    <property type="component" value="Chromosome"/>
</dbReference>
<evidence type="ECO:0000256" key="3">
    <source>
        <dbReference type="ARBA" id="ARBA00022502"/>
    </source>
</evidence>
<feature type="transmembrane region" description="Helical" evidence="11">
    <location>
        <begin position="124"/>
        <end position="151"/>
    </location>
</feature>
<evidence type="ECO:0000256" key="2">
    <source>
        <dbReference type="ARBA" id="ARBA00004687"/>
    </source>
</evidence>
<keyword evidence="8 11" id="KW-1133">Transmembrane helix</keyword>